<feature type="domain" description="Solute-binding protein family 5" evidence="2">
    <location>
        <begin position="79"/>
        <end position="428"/>
    </location>
</feature>
<dbReference type="Gene3D" id="3.90.76.10">
    <property type="entry name" value="Dipeptide-binding Protein, Domain 1"/>
    <property type="match status" value="1"/>
</dbReference>
<accession>A0A239NVR1</accession>
<dbReference type="RefSeq" id="WP_089330350.1">
    <property type="nucleotide sequence ID" value="NZ_FZOR01000050.1"/>
</dbReference>
<dbReference type="InterPro" id="IPR030678">
    <property type="entry name" value="Peptide/Ni-bd"/>
</dbReference>
<dbReference type="Gene3D" id="3.10.105.10">
    <property type="entry name" value="Dipeptide-binding Protein, Domain 3"/>
    <property type="match status" value="1"/>
</dbReference>
<organism evidence="3 4">
    <name type="scientific">Actinomadura meyerae</name>
    <dbReference type="NCBI Taxonomy" id="240840"/>
    <lineage>
        <taxon>Bacteria</taxon>
        <taxon>Bacillati</taxon>
        <taxon>Actinomycetota</taxon>
        <taxon>Actinomycetes</taxon>
        <taxon>Streptosporangiales</taxon>
        <taxon>Thermomonosporaceae</taxon>
        <taxon>Actinomadura</taxon>
    </lineage>
</organism>
<feature type="signal peptide" evidence="1">
    <location>
        <begin position="1"/>
        <end position="25"/>
    </location>
</feature>
<dbReference type="OrthoDB" id="9803988at2"/>
<dbReference type="GO" id="GO:0015833">
    <property type="term" value="P:peptide transport"/>
    <property type="evidence" value="ECO:0007669"/>
    <property type="project" value="TreeGrafter"/>
</dbReference>
<dbReference type="PANTHER" id="PTHR30290">
    <property type="entry name" value="PERIPLASMIC BINDING COMPONENT OF ABC TRANSPORTER"/>
    <property type="match status" value="1"/>
</dbReference>
<name>A0A239NVR1_9ACTN</name>
<dbReference type="PROSITE" id="PS51257">
    <property type="entry name" value="PROKAR_LIPOPROTEIN"/>
    <property type="match status" value="1"/>
</dbReference>
<proteinExistence type="predicted"/>
<dbReference type="Gene3D" id="3.40.190.10">
    <property type="entry name" value="Periplasmic binding protein-like II"/>
    <property type="match status" value="1"/>
</dbReference>
<dbReference type="GO" id="GO:0043190">
    <property type="term" value="C:ATP-binding cassette (ABC) transporter complex"/>
    <property type="evidence" value="ECO:0007669"/>
    <property type="project" value="InterPro"/>
</dbReference>
<reference evidence="3 4" key="1">
    <citation type="submission" date="2017-06" db="EMBL/GenBank/DDBJ databases">
        <authorList>
            <person name="Kim H.J."/>
            <person name="Triplett B.A."/>
        </authorList>
    </citation>
    <scope>NUCLEOTIDE SEQUENCE [LARGE SCALE GENOMIC DNA]</scope>
    <source>
        <strain evidence="3 4">DSM 44715</strain>
    </source>
</reference>
<keyword evidence="4" id="KW-1185">Reference proteome</keyword>
<dbReference type="GO" id="GO:1904680">
    <property type="term" value="F:peptide transmembrane transporter activity"/>
    <property type="evidence" value="ECO:0007669"/>
    <property type="project" value="TreeGrafter"/>
</dbReference>
<evidence type="ECO:0000313" key="4">
    <source>
        <dbReference type="Proteomes" id="UP000198318"/>
    </source>
</evidence>
<dbReference type="Pfam" id="PF00496">
    <property type="entry name" value="SBP_bac_5"/>
    <property type="match status" value="1"/>
</dbReference>
<dbReference type="InterPro" id="IPR039424">
    <property type="entry name" value="SBP_5"/>
</dbReference>
<evidence type="ECO:0000313" key="3">
    <source>
        <dbReference type="EMBL" id="SNT58528.1"/>
    </source>
</evidence>
<gene>
    <name evidence="3" type="ORF">SAMN05443665_10509</name>
</gene>
<keyword evidence="1" id="KW-0732">Signal</keyword>
<evidence type="ECO:0000256" key="1">
    <source>
        <dbReference type="SAM" id="SignalP"/>
    </source>
</evidence>
<feature type="chain" id="PRO_5039209557" evidence="1">
    <location>
        <begin position="26"/>
        <end position="512"/>
    </location>
</feature>
<dbReference type="GO" id="GO:0042597">
    <property type="term" value="C:periplasmic space"/>
    <property type="evidence" value="ECO:0007669"/>
    <property type="project" value="UniProtKB-ARBA"/>
</dbReference>
<dbReference type="InterPro" id="IPR000914">
    <property type="entry name" value="SBP_5_dom"/>
</dbReference>
<dbReference type="PIRSF" id="PIRSF002741">
    <property type="entry name" value="MppA"/>
    <property type="match status" value="1"/>
</dbReference>
<dbReference type="EMBL" id="FZOR01000050">
    <property type="protein sequence ID" value="SNT58528.1"/>
    <property type="molecule type" value="Genomic_DNA"/>
</dbReference>
<dbReference type="AlphaFoldDB" id="A0A239NVR1"/>
<evidence type="ECO:0000259" key="2">
    <source>
        <dbReference type="Pfam" id="PF00496"/>
    </source>
</evidence>
<dbReference type="SUPFAM" id="SSF53850">
    <property type="entry name" value="Periplasmic binding protein-like II"/>
    <property type="match status" value="1"/>
</dbReference>
<dbReference type="Proteomes" id="UP000198318">
    <property type="component" value="Unassembled WGS sequence"/>
</dbReference>
<protein>
    <submittedName>
        <fullName evidence="3">Peptide/nickel transport system substrate-binding protein</fullName>
    </submittedName>
</protein>
<sequence>MKQRPHRHGLGIVLTAVLVSTLAACGSGSDGTEGKTTLRTLQSLNPSQFDPCGPANGSELSYMTAIYAPLIRTDPGSGKLSPGIATSWNFSDGLKTLTLKLKTGLKFQDGTTLDAAAVKKSVEQCLALKNQQIPGFESVEAQGADTVVFKLSEPGAGLPDLLGSRIGLIASPTARDKAGDKYGARPVGAGPFRLTGFVPGSSVTLDKWDGYQEAGLPAAKVDRITSQMISDPSAQVAALTGGQADFAWRLDYSAPQALQGTDVHSEHSLGVSFSDLNVDRSQGPLRDKRVLQAISYAIDRSALAKTNTSGLSDVGALQPYPPGHAFHFDELDGRYPYDPAKAKQLLAEAGHPDGLTLRGVSLSSPAFVNNGVVISDQLAKVGIKVRFESKDIGDATKGFYTEHKYDLMSTGMNSGPDWLSIYRRLLTTKSSGNAGNVPVPGGEEAVARANAAQGDEQLKEALKNAHRVIQEELPIIPLYYSPTVTAWTGRVTGGAAAIAINGEADLTALGLK</sequence>